<comment type="similarity">
    <text evidence="7">Belongs to the chloroperoxidase family.</text>
</comment>
<dbReference type="InterPro" id="IPR000028">
    <property type="entry name" value="Chloroperoxidase"/>
</dbReference>
<dbReference type="SUPFAM" id="SSF47571">
    <property type="entry name" value="Cloroperoxidase"/>
    <property type="match status" value="1"/>
</dbReference>
<dbReference type="PANTHER" id="PTHR33577:SF19">
    <property type="entry name" value="HEME HALOPEROXIDASE FAMILY PROFILE DOMAIN-CONTAINING PROTEIN-RELATED"/>
    <property type="match status" value="1"/>
</dbReference>
<dbReference type="AlphaFoldDB" id="A0AAN6YI87"/>
<dbReference type="Pfam" id="PF01328">
    <property type="entry name" value="Peroxidase_2"/>
    <property type="match status" value="1"/>
</dbReference>
<dbReference type="GO" id="GO:0046872">
    <property type="term" value="F:metal ion binding"/>
    <property type="evidence" value="ECO:0007669"/>
    <property type="project" value="UniProtKB-KW"/>
</dbReference>
<evidence type="ECO:0000259" key="8">
    <source>
        <dbReference type="PROSITE" id="PS51405"/>
    </source>
</evidence>
<evidence type="ECO:0000256" key="3">
    <source>
        <dbReference type="ARBA" id="ARBA00022617"/>
    </source>
</evidence>
<feature type="domain" description="Heme haloperoxidase family profile" evidence="8">
    <location>
        <begin position="33"/>
        <end position="243"/>
    </location>
</feature>
<reference evidence="9" key="1">
    <citation type="journal article" date="2023" name="Mol. Phylogenet. Evol.">
        <title>Genome-scale phylogeny and comparative genomics of the fungal order Sordariales.</title>
        <authorList>
            <person name="Hensen N."/>
            <person name="Bonometti L."/>
            <person name="Westerberg I."/>
            <person name="Brannstrom I.O."/>
            <person name="Guillou S."/>
            <person name="Cros-Aarteil S."/>
            <person name="Calhoun S."/>
            <person name="Haridas S."/>
            <person name="Kuo A."/>
            <person name="Mondo S."/>
            <person name="Pangilinan J."/>
            <person name="Riley R."/>
            <person name="LaButti K."/>
            <person name="Andreopoulos B."/>
            <person name="Lipzen A."/>
            <person name="Chen C."/>
            <person name="Yan M."/>
            <person name="Daum C."/>
            <person name="Ng V."/>
            <person name="Clum A."/>
            <person name="Steindorff A."/>
            <person name="Ohm R.A."/>
            <person name="Martin F."/>
            <person name="Silar P."/>
            <person name="Natvig D.O."/>
            <person name="Lalanne C."/>
            <person name="Gautier V."/>
            <person name="Ament-Velasquez S.L."/>
            <person name="Kruys A."/>
            <person name="Hutchinson M.I."/>
            <person name="Powell A.J."/>
            <person name="Barry K."/>
            <person name="Miller A.N."/>
            <person name="Grigoriev I.V."/>
            <person name="Debuchy R."/>
            <person name="Gladieux P."/>
            <person name="Hiltunen Thoren M."/>
            <person name="Johannesson H."/>
        </authorList>
    </citation>
    <scope>NUCLEOTIDE SEQUENCE</scope>
    <source>
        <strain evidence="9">PSN293</strain>
    </source>
</reference>
<keyword evidence="2" id="KW-0575">Peroxidase</keyword>
<proteinExistence type="inferred from homology"/>
<organism evidence="9 10">
    <name type="scientific">Rhypophila decipiens</name>
    <dbReference type="NCBI Taxonomy" id="261697"/>
    <lineage>
        <taxon>Eukaryota</taxon>
        <taxon>Fungi</taxon>
        <taxon>Dikarya</taxon>
        <taxon>Ascomycota</taxon>
        <taxon>Pezizomycotina</taxon>
        <taxon>Sordariomycetes</taxon>
        <taxon>Sordariomycetidae</taxon>
        <taxon>Sordariales</taxon>
        <taxon>Naviculisporaceae</taxon>
        <taxon>Rhypophila</taxon>
    </lineage>
</organism>
<dbReference type="EMBL" id="MU858047">
    <property type="protein sequence ID" value="KAK4219768.1"/>
    <property type="molecule type" value="Genomic_DNA"/>
</dbReference>
<gene>
    <name evidence="9" type="ORF">QBC37DRAFT_112263</name>
</gene>
<evidence type="ECO:0000256" key="2">
    <source>
        <dbReference type="ARBA" id="ARBA00022559"/>
    </source>
</evidence>
<evidence type="ECO:0000256" key="1">
    <source>
        <dbReference type="ARBA" id="ARBA00001970"/>
    </source>
</evidence>
<evidence type="ECO:0000256" key="5">
    <source>
        <dbReference type="ARBA" id="ARBA00023002"/>
    </source>
</evidence>
<evidence type="ECO:0000313" key="10">
    <source>
        <dbReference type="Proteomes" id="UP001301769"/>
    </source>
</evidence>
<sequence>MATQIVAGVLSLFTPIIDGVFKVGGLFKGKDTEDHSYQKPSPTDLRSPCPMVNALANHGYLPRDGQNVSLAQLVAGAKAGVNLGTDSGLLVGVKALQTSSTGNWLTFHLDDLSKHSIIEHDGSLSRKDIHSGDNHTFDPEIWAPVAAHFEGEIISIETAAKARKDRLELAQKQNPEFDFNNDAQRFSFIETSLYLGIFGEGTEGNAKTEWVRTLFEHERLPFDEGYKRSDKPLTIAKILSLVDKVKAAT</sequence>
<keyword evidence="4" id="KW-0479">Metal-binding</keyword>
<keyword evidence="10" id="KW-1185">Reference proteome</keyword>
<name>A0AAN6YI87_9PEZI</name>
<comment type="caution">
    <text evidence="9">The sequence shown here is derived from an EMBL/GenBank/DDBJ whole genome shotgun (WGS) entry which is preliminary data.</text>
</comment>
<keyword evidence="6" id="KW-0408">Iron</keyword>
<comment type="cofactor">
    <cofactor evidence="1">
        <name>heme b</name>
        <dbReference type="ChEBI" id="CHEBI:60344"/>
    </cofactor>
</comment>
<evidence type="ECO:0000313" key="9">
    <source>
        <dbReference type="EMBL" id="KAK4219768.1"/>
    </source>
</evidence>
<evidence type="ECO:0000256" key="4">
    <source>
        <dbReference type="ARBA" id="ARBA00022723"/>
    </source>
</evidence>
<evidence type="ECO:0000256" key="6">
    <source>
        <dbReference type="ARBA" id="ARBA00023004"/>
    </source>
</evidence>
<dbReference type="Gene3D" id="1.10.489.10">
    <property type="entry name" value="Chloroperoxidase-like"/>
    <property type="match status" value="1"/>
</dbReference>
<protein>
    <submittedName>
        <fullName evidence="9">Chloroperoxidase</fullName>
    </submittedName>
</protein>
<keyword evidence="3" id="KW-0349">Heme</keyword>
<dbReference type="PANTHER" id="PTHR33577">
    <property type="entry name" value="STERIGMATOCYSTIN BIOSYNTHESIS PEROXIDASE STCC-RELATED"/>
    <property type="match status" value="1"/>
</dbReference>
<dbReference type="GO" id="GO:0004601">
    <property type="term" value="F:peroxidase activity"/>
    <property type="evidence" value="ECO:0007669"/>
    <property type="project" value="UniProtKB-KW"/>
</dbReference>
<dbReference type="PROSITE" id="PS51405">
    <property type="entry name" value="HEME_HALOPEROXIDASE"/>
    <property type="match status" value="1"/>
</dbReference>
<keyword evidence="5" id="KW-0560">Oxidoreductase</keyword>
<dbReference type="Proteomes" id="UP001301769">
    <property type="component" value="Unassembled WGS sequence"/>
</dbReference>
<dbReference type="InterPro" id="IPR036851">
    <property type="entry name" value="Chloroperoxidase-like_sf"/>
</dbReference>
<accession>A0AAN6YI87</accession>
<evidence type="ECO:0000256" key="7">
    <source>
        <dbReference type="ARBA" id="ARBA00025795"/>
    </source>
</evidence>
<reference evidence="9" key="2">
    <citation type="submission" date="2023-05" db="EMBL/GenBank/DDBJ databases">
        <authorList>
            <consortium name="Lawrence Berkeley National Laboratory"/>
            <person name="Steindorff A."/>
            <person name="Hensen N."/>
            <person name="Bonometti L."/>
            <person name="Westerberg I."/>
            <person name="Brannstrom I.O."/>
            <person name="Guillou S."/>
            <person name="Cros-Aarteil S."/>
            <person name="Calhoun S."/>
            <person name="Haridas S."/>
            <person name="Kuo A."/>
            <person name="Mondo S."/>
            <person name="Pangilinan J."/>
            <person name="Riley R."/>
            <person name="Labutti K."/>
            <person name="Andreopoulos B."/>
            <person name="Lipzen A."/>
            <person name="Chen C."/>
            <person name="Yanf M."/>
            <person name="Daum C."/>
            <person name="Ng V."/>
            <person name="Clum A."/>
            <person name="Ohm R."/>
            <person name="Martin F."/>
            <person name="Silar P."/>
            <person name="Natvig D."/>
            <person name="Lalanne C."/>
            <person name="Gautier V."/>
            <person name="Ament-Velasquez S.L."/>
            <person name="Kruys A."/>
            <person name="Hutchinson M.I."/>
            <person name="Powell A.J."/>
            <person name="Barry K."/>
            <person name="Miller A.N."/>
            <person name="Grigoriev I.V."/>
            <person name="Debuchy R."/>
            <person name="Gladieux P."/>
            <person name="Thoren M.H."/>
            <person name="Johannesson H."/>
        </authorList>
    </citation>
    <scope>NUCLEOTIDE SEQUENCE</scope>
    <source>
        <strain evidence="9">PSN293</strain>
    </source>
</reference>